<sequence>MMLLNSDFSQRAIVTPDDYQWIPSPQPGVERLMLDRIGLEQARATSLVRYAPGSKFPAHSHPGGEEILVLDGIFTENGVDYPAGWYLRSPDGSSHQPSSRDGTTIFVKLRQMSADERQPVRINTQEAANWHGQPQRQVCPLFSGASETVQLQKLAPGERIFCAPLVGGAEILLLQGELHAPEGCYGAGSWLRFPPGDMPALIATASGALFYLKTGHLSPTTLTGATL</sequence>
<evidence type="ECO:0000259" key="1">
    <source>
        <dbReference type="Pfam" id="PF12973"/>
    </source>
</evidence>
<dbReference type="InterPro" id="IPR011051">
    <property type="entry name" value="RmlC_Cupin_sf"/>
</dbReference>
<dbReference type="Proteomes" id="UP000230495">
    <property type="component" value="Unassembled WGS sequence"/>
</dbReference>
<dbReference type="Gene3D" id="2.60.120.10">
    <property type="entry name" value="Jelly Rolls"/>
    <property type="match status" value="1"/>
</dbReference>
<dbReference type="RefSeq" id="WP_023336871.1">
    <property type="nucleotide sequence ID" value="NZ_CBCYCV010000001.1"/>
</dbReference>
<dbReference type="AlphaFoldDB" id="A0A2J0PP65"/>
<dbReference type="Pfam" id="PF12973">
    <property type="entry name" value="Cupin_7"/>
    <property type="match status" value="1"/>
</dbReference>
<evidence type="ECO:0000313" key="2">
    <source>
        <dbReference type="EMBL" id="PJD75344.1"/>
    </source>
</evidence>
<protein>
    <submittedName>
        <fullName evidence="2">Anti-sigma factor</fullName>
    </submittedName>
</protein>
<comment type="caution">
    <text evidence="2">The sequence shown here is derived from an EMBL/GenBank/DDBJ whole genome shotgun (WGS) entry which is preliminary data.</text>
</comment>
<reference evidence="2 3" key="1">
    <citation type="journal article" date="2017" name="J. Antimicrob. Chemother.">
        <title>Characterization of the population structure, drug resistance mechanisms and plasmids of the community-associated Enterobacter cloacae complex in China.</title>
        <authorList>
            <person name="Zhou K."/>
            <person name="Yu W."/>
            <person name="Cao X."/>
            <person name="Shen P."/>
            <person name="Lu H."/>
            <person name="Luo Q."/>
            <person name="Rossen J.W.A."/>
            <person name="Xiao Y."/>
        </authorList>
    </citation>
    <scope>NUCLEOTIDE SEQUENCE [LARGE SCALE GENOMIC DNA]</scope>
    <source>
        <strain evidence="2">ECC1097</strain>
    </source>
</reference>
<dbReference type="CDD" id="cd20303">
    <property type="entry name" value="cupin_ChrR_1"/>
    <property type="match status" value="1"/>
</dbReference>
<dbReference type="InterPro" id="IPR014710">
    <property type="entry name" value="RmlC-like_jellyroll"/>
</dbReference>
<dbReference type="OrthoDB" id="9801227at2"/>
<accession>A0A2J0PP65</accession>
<name>A0A2J0PP65_9ENTR</name>
<dbReference type="SUPFAM" id="SSF51182">
    <property type="entry name" value="RmlC-like cupins"/>
    <property type="match status" value="2"/>
</dbReference>
<dbReference type="EMBL" id="NEEU01000003">
    <property type="protein sequence ID" value="PJD75344.1"/>
    <property type="molecule type" value="Genomic_DNA"/>
</dbReference>
<feature type="domain" description="ChrR-like cupin" evidence="1">
    <location>
        <begin position="10"/>
        <end position="112"/>
    </location>
</feature>
<evidence type="ECO:0000313" key="3">
    <source>
        <dbReference type="Proteomes" id="UP000230495"/>
    </source>
</evidence>
<gene>
    <name evidence="2" type="ORF">B9Q37_07125</name>
</gene>
<organism evidence="2">
    <name type="scientific">Enterobacter kobei</name>
    <dbReference type="NCBI Taxonomy" id="208224"/>
    <lineage>
        <taxon>Bacteria</taxon>
        <taxon>Pseudomonadati</taxon>
        <taxon>Pseudomonadota</taxon>
        <taxon>Gammaproteobacteria</taxon>
        <taxon>Enterobacterales</taxon>
        <taxon>Enterobacteriaceae</taxon>
        <taxon>Enterobacter</taxon>
        <taxon>Enterobacter cloacae complex</taxon>
    </lineage>
</organism>
<dbReference type="InterPro" id="IPR025979">
    <property type="entry name" value="ChrR-like_cupin_dom"/>
</dbReference>
<proteinExistence type="predicted"/>